<evidence type="ECO:0000313" key="8">
    <source>
        <dbReference type="Proteomes" id="UP000297245"/>
    </source>
</evidence>
<keyword evidence="2" id="KW-0805">Transcription regulation</keyword>
<evidence type="ECO:0000313" key="7">
    <source>
        <dbReference type="EMBL" id="THV07528.1"/>
    </source>
</evidence>
<dbReference type="GO" id="GO:0006355">
    <property type="term" value="P:regulation of DNA-templated transcription"/>
    <property type="evidence" value="ECO:0007669"/>
    <property type="project" value="InterPro"/>
</dbReference>
<evidence type="ECO:0000259" key="6">
    <source>
        <dbReference type="PROSITE" id="PS51526"/>
    </source>
</evidence>
<reference evidence="7 8" key="1">
    <citation type="journal article" date="2019" name="Nat. Ecol. Evol.">
        <title>Megaphylogeny resolves global patterns of mushroom evolution.</title>
        <authorList>
            <person name="Varga T."/>
            <person name="Krizsan K."/>
            <person name="Foldi C."/>
            <person name="Dima B."/>
            <person name="Sanchez-Garcia M."/>
            <person name="Sanchez-Ramirez S."/>
            <person name="Szollosi G.J."/>
            <person name="Szarkandi J.G."/>
            <person name="Papp V."/>
            <person name="Albert L."/>
            <person name="Andreopoulos W."/>
            <person name="Angelini C."/>
            <person name="Antonin V."/>
            <person name="Barry K.W."/>
            <person name="Bougher N.L."/>
            <person name="Buchanan P."/>
            <person name="Buyck B."/>
            <person name="Bense V."/>
            <person name="Catcheside P."/>
            <person name="Chovatia M."/>
            <person name="Cooper J."/>
            <person name="Damon W."/>
            <person name="Desjardin D."/>
            <person name="Finy P."/>
            <person name="Geml J."/>
            <person name="Haridas S."/>
            <person name="Hughes K."/>
            <person name="Justo A."/>
            <person name="Karasinski D."/>
            <person name="Kautmanova I."/>
            <person name="Kiss B."/>
            <person name="Kocsube S."/>
            <person name="Kotiranta H."/>
            <person name="LaButti K.M."/>
            <person name="Lechner B.E."/>
            <person name="Liimatainen K."/>
            <person name="Lipzen A."/>
            <person name="Lukacs Z."/>
            <person name="Mihaltcheva S."/>
            <person name="Morgado L.N."/>
            <person name="Niskanen T."/>
            <person name="Noordeloos M.E."/>
            <person name="Ohm R.A."/>
            <person name="Ortiz-Santana B."/>
            <person name="Ovrebo C."/>
            <person name="Racz N."/>
            <person name="Riley R."/>
            <person name="Savchenko A."/>
            <person name="Shiryaev A."/>
            <person name="Soop K."/>
            <person name="Spirin V."/>
            <person name="Szebenyi C."/>
            <person name="Tomsovsky M."/>
            <person name="Tulloss R.E."/>
            <person name="Uehling J."/>
            <person name="Grigoriev I.V."/>
            <person name="Vagvolgyi C."/>
            <person name="Papp T."/>
            <person name="Martin F.M."/>
            <person name="Miettinen O."/>
            <person name="Hibbett D.S."/>
            <person name="Nagy L.G."/>
        </authorList>
    </citation>
    <scope>NUCLEOTIDE SEQUENCE [LARGE SCALE GENOMIC DNA]</scope>
    <source>
        <strain evidence="7 8">CBS 962.96</strain>
    </source>
</reference>
<dbReference type="GO" id="GO:0016586">
    <property type="term" value="C:RSC-type complex"/>
    <property type="evidence" value="ECO:0007669"/>
    <property type="project" value="TreeGrafter"/>
</dbReference>
<dbReference type="PROSITE" id="PS51526">
    <property type="entry name" value="RFX_DBD"/>
    <property type="match status" value="1"/>
</dbReference>
<organism evidence="7 8">
    <name type="scientific">Dendrothele bispora (strain CBS 962.96)</name>
    <dbReference type="NCBI Taxonomy" id="1314807"/>
    <lineage>
        <taxon>Eukaryota</taxon>
        <taxon>Fungi</taxon>
        <taxon>Dikarya</taxon>
        <taxon>Basidiomycota</taxon>
        <taxon>Agaricomycotina</taxon>
        <taxon>Agaricomycetes</taxon>
        <taxon>Agaricomycetidae</taxon>
        <taxon>Agaricales</taxon>
        <taxon>Agaricales incertae sedis</taxon>
        <taxon>Dendrothele</taxon>
    </lineage>
</organism>
<accession>A0A4S8MW46</accession>
<evidence type="ECO:0000256" key="4">
    <source>
        <dbReference type="ARBA" id="ARBA00023242"/>
    </source>
</evidence>
<dbReference type="Gene3D" id="3.30.160.60">
    <property type="entry name" value="Classic Zinc Finger"/>
    <property type="match status" value="1"/>
</dbReference>
<dbReference type="OrthoDB" id="338531at2759"/>
<dbReference type="PANTHER" id="PTHR22970">
    <property type="entry name" value="AT-RICH INTERACTIVE DOMAIN-CONTAINING PROTEIN 2"/>
    <property type="match status" value="1"/>
</dbReference>
<evidence type="ECO:0000256" key="1">
    <source>
        <dbReference type="ARBA" id="ARBA00022853"/>
    </source>
</evidence>
<protein>
    <recommendedName>
        <fullName evidence="6">RFX-type winged-helix domain-containing protein</fullName>
    </recommendedName>
</protein>
<dbReference type="Proteomes" id="UP000297245">
    <property type="component" value="Unassembled WGS sequence"/>
</dbReference>
<evidence type="ECO:0000256" key="2">
    <source>
        <dbReference type="ARBA" id="ARBA00023015"/>
    </source>
</evidence>
<proteinExistence type="predicted"/>
<dbReference type="EMBL" id="ML179037">
    <property type="protein sequence ID" value="THV07528.1"/>
    <property type="molecule type" value="Genomic_DNA"/>
</dbReference>
<dbReference type="AlphaFoldDB" id="A0A4S8MW46"/>
<dbReference type="GO" id="GO:0003677">
    <property type="term" value="F:DNA binding"/>
    <property type="evidence" value="ECO:0007669"/>
    <property type="project" value="InterPro"/>
</dbReference>
<dbReference type="PANTHER" id="PTHR22970:SF14">
    <property type="entry name" value="AT-RICH INTERACTIVE DOMAIN-CONTAINING PROTEIN 2"/>
    <property type="match status" value="1"/>
</dbReference>
<sequence length="634" mass="71774">MSTSYARSGSSTSLYRSNYTQPTRAPVVTDDYERWYTEPLHNNRMVLSLLSGLDAEIGWALDRLCRLSHNEQFSLSATPGLLDALFEWPEWFVRKGYKESTDLQSLFSLPPLLLERRQHALESLFVLRNAALHESNQADLASYPRTMPLILNSLHNLRLDLDENNEFLLHTVDLFHAVASGFVLPPRTSPSNQNPLPPLLQLVSQTSNRSLIISTLAALTLLFSNNQNSSYLSSDSPALTASIRYLPLFVDKTLLDASLNYLYVHLSNNTMAKAFLLHPDMPSILRVLFSLLIHEQIEETVTVDVTGAIHTVPSTVVSIRDHELSTTELESLAEMPEPQRCYDWMKCMFAPKPDGEVTQVDFWTLYKDTFTLYQEKSALLAASDVIKNVNFVFPQAQPMVVDGPPQRFIVRGVDRRKDFVAAERLKCRWDRSQCPVPKFSTPEELQNHLEQHLDDIDTNEIDCLWGSCPRKAMSKSSMISHLLTHFWIPQLSERHPSQSDTITLSSPDAPYPDQAPTSRKPPLPRSTVLRYKQPVADPPSSSLTALLCIRILFRTSFVSAEEAPRVDADHFGFPGIVEDVGEDDVMEYTDEGSLEAERKGRRAFVAVKHLMENIHIKDETLMGWITEMIEESST</sequence>
<keyword evidence="3" id="KW-0804">Transcription</keyword>
<evidence type="ECO:0000256" key="5">
    <source>
        <dbReference type="SAM" id="MobiDB-lite"/>
    </source>
</evidence>
<gene>
    <name evidence="7" type="ORF">K435DRAFT_260405</name>
</gene>
<dbReference type="InterPro" id="IPR052406">
    <property type="entry name" value="Chromatin_Remodeling_Comp"/>
</dbReference>
<evidence type="ECO:0000256" key="3">
    <source>
        <dbReference type="ARBA" id="ARBA00023163"/>
    </source>
</evidence>
<feature type="domain" description="RFX-type winged-helix" evidence="6">
    <location>
        <begin position="341"/>
        <end position="417"/>
    </location>
</feature>
<name>A0A4S8MW46_DENBC</name>
<keyword evidence="4" id="KW-0539">Nucleus</keyword>
<keyword evidence="8" id="KW-1185">Reference proteome</keyword>
<feature type="region of interest" description="Disordered" evidence="5">
    <location>
        <begin position="497"/>
        <end position="525"/>
    </location>
</feature>
<keyword evidence="1" id="KW-0156">Chromatin regulator</keyword>
<dbReference type="GO" id="GO:0006325">
    <property type="term" value="P:chromatin organization"/>
    <property type="evidence" value="ECO:0007669"/>
    <property type="project" value="UniProtKB-KW"/>
</dbReference>
<dbReference type="InterPro" id="IPR003150">
    <property type="entry name" value="DNA-bd_RFX"/>
</dbReference>